<proteinExistence type="predicted"/>
<reference evidence="1" key="1">
    <citation type="submission" date="2021-06" db="EMBL/GenBank/DDBJ databases">
        <title>Parelaphostrongylus tenuis whole genome reference sequence.</title>
        <authorList>
            <person name="Garwood T.J."/>
            <person name="Larsen P.A."/>
            <person name="Fountain-Jones N.M."/>
            <person name="Garbe J.R."/>
            <person name="Macchietto M.G."/>
            <person name="Kania S.A."/>
            <person name="Gerhold R.W."/>
            <person name="Richards J.E."/>
            <person name="Wolf T.M."/>
        </authorList>
    </citation>
    <scope>NUCLEOTIDE SEQUENCE</scope>
    <source>
        <strain evidence="1">MNPRO001-30</strain>
        <tissue evidence="1">Meninges</tissue>
    </source>
</reference>
<dbReference type="AlphaFoldDB" id="A0AAD5QH81"/>
<gene>
    <name evidence="1" type="ORF">KIN20_003137</name>
</gene>
<keyword evidence="2" id="KW-1185">Reference proteome</keyword>
<organism evidence="1 2">
    <name type="scientific">Parelaphostrongylus tenuis</name>
    <name type="common">Meningeal worm</name>
    <dbReference type="NCBI Taxonomy" id="148309"/>
    <lineage>
        <taxon>Eukaryota</taxon>
        <taxon>Metazoa</taxon>
        <taxon>Ecdysozoa</taxon>
        <taxon>Nematoda</taxon>
        <taxon>Chromadorea</taxon>
        <taxon>Rhabditida</taxon>
        <taxon>Rhabditina</taxon>
        <taxon>Rhabditomorpha</taxon>
        <taxon>Strongyloidea</taxon>
        <taxon>Metastrongylidae</taxon>
        <taxon>Parelaphostrongylus</taxon>
    </lineage>
</organism>
<evidence type="ECO:0000313" key="2">
    <source>
        <dbReference type="Proteomes" id="UP001196413"/>
    </source>
</evidence>
<evidence type="ECO:0000313" key="1">
    <source>
        <dbReference type="EMBL" id="KAJ1347950.1"/>
    </source>
</evidence>
<dbReference type="EMBL" id="JAHQIW010000411">
    <property type="protein sequence ID" value="KAJ1347950.1"/>
    <property type="molecule type" value="Genomic_DNA"/>
</dbReference>
<sequence length="52" mass="5989">MDRKFGRYDNCREADTGNCHLVAKGATFAIDTCRRVIHCLQRKSKTLLCICR</sequence>
<protein>
    <submittedName>
        <fullName evidence="1">Uncharacterized protein</fullName>
    </submittedName>
</protein>
<dbReference type="Proteomes" id="UP001196413">
    <property type="component" value="Unassembled WGS sequence"/>
</dbReference>
<accession>A0AAD5QH81</accession>
<name>A0AAD5QH81_PARTN</name>
<comment type="caution">
    <text evidence="1">The sequence shown here is derived from an EMBL/GenBank/DDBJ whole genome shotgun (WGS) entry which is preliminary data.</text>
</comment>